<dbReference type="AlphaFoldDB" id="A0A0N5AQ23"/>
<evidence type="ECO:0000256" key="1">
    <source>
        <dbReference type="SAM" id="MobiDB-lite"/>
    </source>
</evidence>
<evidence type="ECO:0000313" key="2">
    <source>
        <dbReference type="Proteomes" id="UP000046393"/>
    </source>
</evidence>
<evidence type="ECO:0000313" key="3">
    <source>
        <dbReference type="WBParaSite" id="SMUV_0000676801-mRNA-1"/>
    </source>
</evidence>
<accession>A0A0N5AQ23</accession>
<keyword evidence="2" id="KW-1185">Reference proteome</keyword>
<proteinExistence type="predicted"/>
<name>A0A0N5AQ23_9BILA</name>
<feature type="compositionally biased region" description="Acidic residues" evidence="1">
    <location>
        <begin position="1"/>
        <end position="23"/>
    </location>
</feature>
<reference evidence="3" key="1">
    <citation type="submission" date="2017-02" db="UniProtKB">
        <authorList>
            <consortium name="WormBaseParasite"/>
        </authorList>
    </citation>
    <scope>IDENTIFICATION</scope>
</reference>
<dbReference type="WBParaSite" id="SMUV_0000676801-mRNA-1">
    <property type="protein sequence ID" value="SMUV_0000676801-mRNA-1"/>
    <property type="gene ID" value="SMUV_0000676801"/>
</dbReference>
<organism evidence="2 3">
    <name type="scientific">Syphacia muris</name>
    <dbReference type="NCBI Taxonomy" id="451379"/>
    <lineage>
        <taxon>Eukaryota</taxon>
        <taxon>Metazoa</taxon>
        <taxon>Ecdysozoa</taxon>
        <taxon>Nematoda</taxon>
        <taxon>Chromadorea</taxon>
        <taxon>Rhabditida</taxon>
        <taxon>Spirurina</taxon>
        <taxon>Oxyuridomorpha</taxon>
        <taxon>Oxyuroidea</taxon>
        <taxon>Oxyuridae</taxon>
        <taxon>Syphacia</taxon>
    </lineage>
</organism>
<feature type="region of interest" description="Disordered" evidence="1">
    <location>
        <begin position="1"/>
        <end position="24"/>
    </location>
</feature>
<protein>
    <submittedName>
        <fullName evidence="3">Uncharacterized protein</fullName>
    </submittedName>
</protein>
<dbReference type="Proteomes" id="UP000046393">
    <property type="component" value="Unplaced"/>
</dbReference>
<sequence length="89" mass="10394">MNDDDDDDDDDDDCDDDCNDDDNGSFARVQFFIKEWTWKKRVEDGRVEDKNGRKKPEKEATENIIEAGLISCLFCVLAAEYRVKFKTVY</sequence>